<name>F9P7B2_STRCV</name>
<dbReference type="PROSITE" id="PS51257">
    <property type="entry name" value="PROKAR_LIPOPROTEIN"/>
    <property type="match status" value="1"/>
</dbReference>
<accession>F9P7B2</accession>
<keyword evidence="1" id="KW-0449">Lipoprotein</keyword>
<protein>
    <submittedName>
        <fullName evidence="1">Putative lipoprotein</fullName>
    </submittedName>
</protein>
<organism evidence="1 2">
    <name type="scientific">Streptococcus constellatus subsp. pharyngis SK1060 = CCUG 46377</name>
    <dbReference type="NCBI Taxonomy" id="1035184"/>
    <lineage>
        <taxon>Bacteria</taxon>
        <taxon>Bacillati</taxon>
        <taxon>Bacillota</taxon>
        <taxon>Bacilli</taxon>
        <taxon>Lactobacillales</taxon>
        <taxon>Streptococcaceae</taxon>
        <taxon>Streptococcus</taxon>
        <taxon>Streptococcus anginosus group</taxon>
    </lineage>
</organism>
<proteinExistence type="predicted"/>
<evidence type="ECO:0000313" key="1">
    <source>
        <dbReference type="EMBL" id="EGV08462.1"/>
    </source>
</evidence>
<reference evidence="1 2" key="1">
    <citation type="submission" date="2011-06" db="EMBL/GenBank/DDBJ databases">
        <authorList>
            <person name="Harkins D.M."/>
            <person name="Madupu R."/>
            <person name="Durkin A.S."/>
            <person name="Torralba M."/>
            <person name="Methe B."/>
            <person name="Sutton G.G."/>
            <person name="Nelson K.E."/>
        </authorList>
    </citation>
    <scope>NUCLEOTIDE SEQUENCE [LARGE SCALE GENOMIC DNA]</scope>
    <source>
        <strain evidence="1 2">SK1060</strain>
    </source>
</reference>
<sequence length="38" mass="4014">MKLKKWFGITALAATAVIGLAACGSGNKILMPRQLKLV</sequence>
<dbReference type="EMBL" id="AFUP01000004">
    <property type="protein sequence ID" value="EGV08462.1"/>
    <property type="molecule type" value="Genomic_DNA"/>
</dbReference>
<evidence type="ECO:0000313" key="2">
    <source>
        <dbReference type="Proteomes" id="UP000003287"/>
    </source>
</evidence>
<dbReference type="Proteomes" id="UP000003287">
    <property type="component" value="Unassembled WGS sequence"/>
</dbReference>
<gene>
    <name evidence="1" type="ORF">HMPREF1042_1774</name>
</gene>
<dbReference type="AlphaFoldDB" id="F9P7B2"/>